<reference evidence="4" key="1">
    <citation type="submission" date="2018-10" db="EMBL/GenBank/DDBJ databases">
        <title>Hidden diversity of soil giant viruses.</title>
        <authorList>
            <person name="Schulz F."/>
            <person name="Alteio L."/>
            <person name="Goudeau D."/>
            <person name="Ryan E.M."/>
            <person name="Malmstrom R.R."/>
            <person name="Blanchard J."/>
            <person name="Woyke T."/>
        </authorList>
    </citation>
    <scope>NUCLEOTIDE SEQUENCE</scope>
    <source>
        <strain evidence="4">HOV1</strain>
    </source>
</reference>
<feature type="non-terminal residue" evidence="4">
    <location>
        <position position="738"/>
    </location>
</feature>
<proteinExistence type="predicted"/>
<dbReference type="SUPFAM" id="SSF52540">
    <property type="entry name" value="P-loop containing nucleoside triphosphate hydrolases"/>
    <property type="match status" value="1"/>
</dbReference>
<dbReference type="GO" id="GO:0003972">
    <property type="term" value="F:RNA ligase (ATP) activity"/>
    <property type="evidence" value="ECO:0007669"/>
    <property type="project" value="InterPro"/>
</dbReference>
<dbReference type="InterPro" id="IPR057680">
    <property type="entry name" value="DUF7920"/>
</dbReference>
<dbReference type="InterPro" id="IPR015965">
    <property type="entry name" value="tRNA_lig_PDEase"/>
</dbReference>
<accession>A0A3G5A6Y2</accession>
<organism evidence="4">
    <name type="scientific">Homavirus sp</name>
    <dbReference type="NCBI Taxonomy" id="2487769"/>
    <lineage>
        <taxon>Viruses</taxon>
        <taxon>Varidnaviria</taxon>
        <taxon>Bamfordvirae</taxon>
        <taxon>Nucleocytoviricota</taxon>
        <taxon>Megaviricetes</taxon>
        <taxon>Imitervirales</taxon>
        <taxon>Mimiviridae</taxon>
        <taxon>Klosneuvirinae</taxon>
    </lineage>
</organism>
<dbReference type="GO" id="GO:0005524">
    <property type="term" value="F:ATP binding"/>
    <property type="evidence" value="ECO:0007669"/>
    <property type="project" value="InterPro"/>
</dbReference>
<sequence length="738" mass="85702">MLGKLAKLQTLKNFRTVSKIITLGEYKLKTTDYKATGRIDDVTYQNDKNLWEHLPRCFATIEYNGNIIRIICGLRKFGNEGEYRSIKSPNEKVHKEYYLNKANGEYCSFSTFKIDNKLFFVFRSKNVSMVLRSDRCDQDLILYDNDPRYMFSKQMAITFLNTYNALEVDKQNNITTKALVDTISMEYCSSEHQHLVDYGKGSRLFAFTLTTYNESINGLTSVLPDVAYDWFKSVDLLTVPYMYVTNMNDTESRNSIRNDVYTELNSEGSVVYQTVLDMYSGVERVWMVYKYKNYKYVFWRAVREKMRARATSSQLVNRLNNLHCTVPNLKELINEAMKFYAYCWNVISEEKWGDLFSSWVTCFDNFHKLNEAEKEDYLKKFNLVDICRQQLQIMPIGVPGSGKSTLLKVLEKLLCDAKRLNQDECNKSAKLYHRNLGKLSKNKEVKVLLMDKCYHNKKVREGSFNSIDVQNLIYIIYYHPDDICPYILKDDDLSNMLNLETFPLDNALGLAKLRIYGRGLSHLNLHPSLELSKILDGFKDSYEMLDEEEIAYAYDMIFIDMTMDITNVVNYVLDCLISKKMIAAEKPSTTIINNTIKSVFNEEHKLGQRNSNMAKIQGWFAQVLDSELGKIYNNDTIKDVLNKCKFNKKNELHCTIMYMDGNNTGDSNSKFNQSLLKPFDNKNTNMLITHIAYDNKIVALRVLTEFVCQNECPHITLAHDPNTQAVYSNTMLKNPSKQ</sequence>
<dbReference type="InterPro" id="IPR027417">
    <property type="entry name" value="P-loop_NTPase"/>
</dbReference>
<evidence type="ECO:0000259" key="1">
    <source>
        <dbReference type="Pfam" id="PF08302"/>
    </source>
</evidence>
<dbReference type="Pfam" id="PF08302">
    <property type="entry name" value="tRNA_lig_CPD"/>
    <property type="match status" value="1"/>
</dbReference>
<feature type="domain" description="tRNA ligase phosphodiesterase" evidence="1">
    <location>
        <begin position="670"/>
        <end position="734"/>
    </location>
</feature>
<name>A0A3G5A6Y2_9VIRU</name>
<dbReference type="InterPro" id="IPR015966">
    <property type="entry name" value="tRNA_lig_kin_fungi"/>
</dbReference>
<evidence type="ECO:0000259" key="2">
    <source>
        <dbReference type="Pfam" id="PF08303"/>
    </source>
</evidence>
<dbReference type="Gene3D" id="3.40.50.300">
    <property type="entry name" value="P-loop containing nucleotide triphosphate hydrolases"/>
    <property type="match status" value="1"/>
</dbReference>
<evidence type="ECO:0000313" key="4">
    <source>
        <dbReference type="EMBL" id="AYV82254.1"/>
    </source>
</evidence>
<dbReference type="GO" id="GO:0006388">
    <property type="term" value="P:tRNA splicing, via endonucleolytic cleavage and ligation"/>
    <property type="evidence" value="ECO:0007669"/>
    <property type="project" value="InterPro"/>
</dbReference>
<feature type="domain" description="tRNA ligase kinase" evidence="2">
    <location>
        <begin position="393"/>
        <end position="497"/>
    </location>
</feature>
<dbReference type="Pfam" id="PF08303">
    <property type="entry name" value="tRNA_lig_kinase"/>
    <property type="match status" value="1"/>
</dbReference>
<evidence type="ECO:0000259" key="3">
    <source>
        <dbReference type="Pfam" id="PF25536"/>
    </source>
</evidence>
<dbReference type="PANTHER" id="PTHR32004">
    <property type="entry name" value="TRNA LIGASE"/>
    <property type="match status" value="1"/>
</dbReference>
<gene>
    <name evidence="4" type="ORF">Homavirus21_2</name>
</gene>
<dbReference type="EMBL" id="MK072352">
    <property type="protein sequence ID" value="AYV82254.1"/>
    <property type="molecule type" value="Genomic_DNA"/>
</dbReference>
<protein>
    <submittedName>
        <fullName evidence="4">Uncharacterized protein</fullName>
    </submittedName>
</protein>
<dbReference type="Pfam" id="PF25536">
    <property type="entry name" value="DUF7920"/>
    <property type="match status" value="1"/>
</dbReference>
<feature type="domain" description="DUF7920" evidence="3">
    <location>
        <begin position="34"/>
        <end position="301"/>
    </location>
</feature>
<dbReference type="PANTHER" id="PTHR32004:SF1">
    <property type="entry name" value="TRNA LIGASE"/>
    <property type="match status" value="1"/>
</dbReference>